<name>A0A2Z6ZVJ9_9LAMI</name>
<dbReference type="AlphaFoldDB" id="A0A2Z6ZVJ9"/>
<evidence type="ECO:0000313" key="1">
    <source>
        <dbReference type="EMBL" id="KZV06939.1"/>
    </source>
</evidence>
<gene>
    <name evidence="1" type="ORF">F511_45577</name>
</gene>
<accession>A0A2Z6ZVJ9</accession>
<keyword evidence="2" id="KW-1185">Reference proteome</keyword>
<protein>
    <submittedName>
        <fullName evidence="1">Uncharacterized protein</fullName>
    </submittedName>
</protein>
<reference evidence="1 2" key="1">
    <citation type="journal article" date="2015" name="Proc. Natl. Acad. Sci. U.S.A.">
        <title>The resurrection genome of Boea hygrometrica: A blueprint for survival of dehydration.</title>
        <authorList>
            <person name="Xiao L."/>
            <person name="Yang G."/>
            <person name="Zhang L."/>
            <person name="Yang X."/>
            <person name="Zhao S."/>
            <person name="Ji Z."/>
            <person name="Zhou Q."/>
            <person name="Hu M."/>
            <person name="Wang Y."/>
            <person name="Chen M."/>
            <person name="Xu Y."/>
            <person name="Jin H."/>
            <person name="Xiao X."/>
            <person name="Hu G."/>
            <person name="Bao F."/>
            <person name="Hu Y."/>
            <person name="Wan P."/>
            <person name="Li L."/>
            <person name="Deng X."/>
            <person name="Kuang T."/>
            <person name="Xiang C."/>
            <person name="Zhu J.K."/>
            <person name="Oliver M.J."/>
            <person name="He Y."/>
        </authorList>
    </citation>
    <scope>NUCLEOTIDE SEQUENCE [LARGE SCALE GENOMIC DNA]</scope>
    <source>
        <strain evidence="2">cv. XS01</strain>
    </source>
</reference>
<dbReference type="Proteomes" id="UP000250235">
    <property type="component" value="Unassembled WGS sequence"/>
</dbReference>
<evidence type="ECO:0000313" key="2">
    <source>
        <dbReference type="Proteomes" id="UP000250235"/>
    </source>
</evidence>
<sequence length="94" mass="9888">MRDDAHEAAAGREGVVRRWCAVADPVDCAALLPLLRTGCTGFSTMAAPLSSCDDGTWSAAHVAAARAFFAARNFCAAACRPPLRRCSGEFPVMS</sequence>
<dbReference type="EMBL" id="KV051079">
    <property type="protein sequence ID" value="KZV06939.1"/>
    <property type="molecule type" value="Genomic_DNA"/>
</dbReference>
<proteinExistence type="predicted"/>
<organism evidence="1 2">
    <name type="scientific">Dorcoceras hygrometricum</name>
    <dbReference type="NCBI Taxonomy" id="472368"/>
    <lineage>
        <taxon>Eukaryota</taxon>
        <taxon>Viridiplantae</taxon>
        <taxon>Streptophyta</taxon>
        <taxon>Embryophyta</taxon>
        <taxon>Tracheophyta</taxon>
        <taxon>Spermatophyta</taxon>
        <taxon>Magnoliopsida</taxon>
        <taxon>eudicotyledons</taxon>
        <taxon>Gunneridae</taxon>
        <taxon>Pentapetalae</taxon>
        <taxon>asterids</taxon>
        <taxon>lamiids</taxon>
        <taxon>Lamiales</taxon>
        <taxon>Gesneriaceae</taxon>
        <taxon>Didymocarpoideae</taxon>
        <taxon>Trichosporeae</taxon>
        <taxon>Loxocarpinae</taxon>
        <taxon>Dorcoceras</taxon>
    </lineage>
</organism>